<organism evidence="1 2">
    <name type="scientific">Pseudomonas putida</name>
    <name type="common">Arthrobacter siderocapsulatus</name>
    <dbReference type="NCBI Taxonomy" id="303"/>
    <lineage>
        <taxon>Bacteria</taxon>
        <taxon>Pseudomonadati</taxon>
        <taxon>Pseudomonadota</taxon>
        <taxon>Gammaproteobacteria</taxon>
        <taxon>Pseudomonadales</taxon>
        <taxon>Pseudomonadaceae</taxon>
        <taxon>Pseudomonas</taxon>
    </lineage>
</organism>
<dbReference type="RefSeq" id="WP_180689460.1">
    <property type="nucleotide sequence ID" value="NZ_CP059052.1"/>
</dbReference>
<sequence>MLNAQGWFTKLRTWLKVMVRSSDGRRGLSIDKTPRVPQMLENVPGGQMNLLPVSALKDPLRVEVPMWPNSNPDLGPETLTLFWNTDVVEQRTFTVPVTDADLIMHVPANWLGEGEPVLKYQVKIFNGVPEDSDPLMLTIDRQAPILASDNKVQPPPEVVTGGVTVVYLEQNGDELLATLPAYDTPQVGDRISYYWDRQLGSDELVDVLSLTQADVAAGTLPKLKYGGEMIRERGDGPRFLHYRVDDRAGNQSAASTALQLTVAATPAPRTLSWPELSGVESDEETIVLETGSLEEDLEALIPEDAGVGSLEPVQMQWGEPGQVGAVTIQGAPGTRSFMVPLKHVPAHSGKTIPLYYLASGDMSIKRQVRLTVFRPSAPGPQIEEAGTQYLSLRDIGEGVHVTQVAWGLISTDQRVTIRAFAYDAQSQLQEHIVLDQHAVTEPEMLDGFGQGGTLILPRSFFDTLKADITFFVWTTVSLDGGQTWPESGSFRTSLTLVP</sequence>
<reference evidence="1 2" key="1">
    <citation type="journal article" date="2009" name="Mikrobiologiia">
        <title>[Phenanthren biodegradation and interaction of Pseudomonas putida BS3701 and Burkholderia sp.BS3702 in plant rhizosphere].</title>
        <authorList>
            <person name="Ovchinnikova A.A."/>
            <person name="Vetrova A.A."/>
            <person name="Filonov A.E."/>
            <person name="Boronin A.M."/>
        </authorList>
    </citation>
    <scope>NUCLEOTIDE SEQUENCE [LARGE SCALE GENOMIC DNA]</scope>
    <source>
        <strain evidence="1 2">BS3701</strain>
    </source>
</reference>
<evidence type="ECO:0000313" key="1">
    <source>
        <dbReference type="EMBL" id="QLJ15708.1"/>
    </source>
</evidence>
<protein>
    <submittedName>
        <fullName evidence="1">Uncharacterized protein</fullName>
    </submittedName>
</protein>
<gene>
    <name evidence="1" type="ORF">H0H12_07150</name>
</gene>
<dbReference type="Proteomes" id="UP000510934">
    <property type="component" value="Chromosome"/>
</dbReference>
<proteinExistence type="predicted"/>
<evidence type="ECO:0000313" key="2">
    <source>
        <dbReference type="Proteomes" id="UP000510934"/>
    </source>
</evidence>
<dbReference type="AlphaFoldDB" id="A0A7D5W0V9"/>
<name>A0A7D5W0V9_PSEPU</name>
<accession>A0A7D5W0V9</accession>
<dbReference type="EMBL" id="CP059052">
    <property type="protein sequence ID" value="QLJ15708.1"/>
    <property type="molecule type" value="Genomic_DNA"/>
</dbReference>